<gene>
    <name evidence="1" type="ORF">DSO57_1038556</name>
</gene>
<organism evidence="1 2">
    <name type="scientific">Entomophthora muscae</name>
    <dbReference type="NCBI Taxonomy" id="34485"/>
    <lineage>
        <taxon>Eukaryota</taxon>
        <taxon>Fungi</taxon>
        <taxon>Fungi incertae sedis</taxon>
        <taxon>Zoopagomycota</taxon>
        <taxon>Entomophthoromycotina</taxon>
        <taxon>Entomophthoromycetes</taxon>
        <taxon>Entomophthorales</taxon>
        <taxon>Entomophthoraceae</taxon>
        <taxon>Entomophthora</taxon>
    </lineage>
</organism>
<accession>A0ACC2TLP9</accession>
<dbReference type="Proteomes" id="UP001165960">
    <property type="component" value="Unassembled WGS sequence"/>
</dbReference>
<feature type="non-terminal residue" evidence="1">
    <location>
        <position position="90"/>
    </location>
</feature>
<proteinExistence type="predicted"/>
<evidence type="ECO:0000313" key="1">
    <source>
        <dbReference type="EMBL" id="KAJ9075182.1"/>
    </source>
</evidence>
<evidence type="ECO:0000313" key="2">
    <source>
        <dbReference type="Proteomes" id="UP001165960"/>
    </source>
</evidence>
<dbReference type="EMBL" id="QTSX02002630">
    <property type="protein sequence ID" value="KAJ9075182.1"/>
    <property type="molecule type" value="Genomic_DNA"/>
</dbReference>
<name>A0ACC2TLP9_9FUNG</name>
<keyword evidence="2" id="KW-1185">Reference proteome</keyword>
<reference evidence="1" key="1">
    <citation type="submission" date="2022-04" db="EMBL/GenBank/DDBJ databases">
        <title>Genome of the entomopathogenic fungus Entomophthora muscae.</title>
        <authorList>
            <person name="Elya C."/>
            <person name="Lovett B.R."/>
            <person name="Lee E."/>
            <person name="Macias A.M."/>
            <person name="Hajek A.E."/>
            <person name="De Bivort B.L."/>
            <person name="Kasson M.T."/>
            <person name="De Fine Licht H.H."/>
            <person name="Stajich J.E."/>
        </authorList>
    </citation>
    <scope>NUCLEOTIDE SEQUENCE</scope>
    <source>
        <strain evidence="1">Berkeley</strain>
    </source>
</reference>
<comment type="caution">
    <text evidence="1">The sequence shown here is derived from an EMBL/GenBank/DDBJ whole genome shotgun (WGS) entry which is preliminary data.</text>
</comment>
<sequence>MEKGGGGRPPSWGEGQGKEGRGRGGKETNVLGVEISHFKNSILAQLVLGFDPVHPMVTSQDQEYHNSPQNYFTGMKQFQQLSSGSHAATS</sequence>
<protein>
    <submittedName>
        <fullName evidence="1">Uncharacterized protein</fullName>
    </submittedName>
</protein>